<organism evidence="1 2">
    <name type="scientific">Labilithrix luteola</name>
    <dbReference type="NCBI Taxonomy" id="1391654"/>
    <lineage>
        <taxon>Bacteria</taxon>
        <taxon>Pseudomonadati</taxon>
        <taxon>Myxococcota</taxon>
        <taxon>Polyangia</taxon>
        <taxon>Polyangiales</taxon>
        <taxon>Labilitrichaceae</taxon>
        <taxon>Labilithrix</taxon>
    </lineage>
</organism>
<proteinExistence type="predicted"/>
<dbReference type="KEGG" id="llu:AKJ09_06888"/>
<gene>
    <name evidence="1" type="ORF">AKJ09_06888</name>
</gene>
<evidence type="ECO:0000313" key="1">
    <source>
        <dbReference type="EMBL" id="AKV00225.1"/>
    </source>
</evidence>
<accession>A0A0K1Q4C9</accession>
<sequence length="58" mass="6114">MRKACRTGEDCAAGELCYQPPCYPPSVECMERTRDDGQVACTCGGDPACGGSYCKKGS</sequence>
<evidence type="ECO:0000313" key="2">
    <source>
        <dbReference type="Proteomes" id="UP000064967"/>
    </source>
</evidence>
<reference evidence="1 2" key="1">
    <citation type="submission" date="2015-08" db="EMBL/GenBank/DDBJ databases">
        <authorList>
            <person name="Babu N.S."/>
            <person name="Beckwith C.J."/>
            <person name="Beseler K.G."/>
            <person name="Brison A."/>
            <person name="Carone J.V."/>
            <person name="Caskin T.P."/>
            <person name="Diamond M."/>
            <person name="Durham M.E."/>
            <person name="Foxe J.M."/>
            <person name="Go M."/>
            <person name="Henderson B.A."/>
            <person name="Jones I.B."/>
            <person name="McGettigan J.A."/>
            <person name="Micheletti S.J."/>
            <person name="Nasrallah M.E."/>
            <person name="Ortiz D."/>
            <person name="Piller C.R."/>
            <person name="Privatt S.R."/>
            <person name="Schneider S.L."/>
            <person name="Sharp S."/>
            <person name="Smith T.C."/>
            <person name="Stanton J.D."/>
            <person name="Ullery H.E."/>
            <person name="Wilson R.J."/>
            <person name="Serrano M.G."/>
            <person name="Buck G."/>
            <person name="Lee V."/>
            <person name="Wang Y."/>
            <person name="Carvalho R."/>
            <person name="Voegtly L."/>
            <person name="Shi R."/>
            <person name="Duckworth R."/>
            <person name="Johnson A."/>
            <person name="Loviza R."/>
            <person name="Walstead R."/>
            <person name="Shah Z."/>
            <person name="Kiflezghi M."/>
            <person name="Wade K."/>
            <person name="Ball S.L."/>
            <person name="Bradley K.W."/>
            <person name="Asai D.J."/>
            <person name="Bowman C.A."/>
            <person name="Russell D.A."/>
            <person name="Pope W.H."/>
            <person name="Jacobs-Sera D."/>
            <person name="Hendrix R.W."/>
            <person name="Hatfull G.F."/>
        </authorList>
    </citation>
    <scope>NUCLEOTIDE SEQUENCE [LARGE SCALE GENOMIC DNA]</scope>
    <source>
        <strain evidence="1 2">DSM 27648</strain>
    </source>
</reference>
<name>A0A0K1Q4C9_9BACT</name>
<dbReference type="EMBL" id="CP012333">
    <property type="protein sequence ID" value="AKV00225.1"/>
    <property type="molecule type" value="Genomic_DNA"/>
</dbReference>
<dbReference type="Proteomes" id="UP000064967">
    <property type="component" value="Chromosome"/>
</dbReference>
<keyword evidence="2" id="KW-1185">Reference proteome</keyword>
<protein>
    <submittedName>
        <fullName evidence="1">Uncharacterized protein</fullName>
    </submittedName>
</protein>
<dbReference type="AlphaFoldDB" id="A0A0K1Q4C9"/>